<evidence type="ECO:0000313" key="8">
    <source>
        <dbReference type="EMBL" id="ETD69204.1"/>
    </source>
</evidence>
<feature type="domain" description="EamA" evidence="7">
    <location>
        <begin position="161"/>
        <end position="300"/>
    </location>
</feature>
<proteinExistence type="inferred from homology"/>
<keyword evidence="9" id="KW-1185">Reference proteome</keyword>
<comment type="similarity">
    <text evidence="2">Belongs to the EamA transporter family.</text>
</comment>
<dbReference type="Gene3D" id="1.10.3730.20">
    <property type="match status" value="1"/>
</dbReference>
<dbReference type="Proteomes" id="UP000018766">
    <property type="component" value="Unassembled WGS sequence"/>
</dbReference>
<dbReference type="RefSeq" id="WP_023952018.1">
    <property type="nucleotide sequence ID" value="NZ_AYSV01000098.1"/>
</dbReference>
<evidence type="ECO:0000256" key="2">
    <source>
        <dbReference type="ARBA" id="ARBA00007362"/>
    </source>
</evidence>
<reference evidence="8 9" key="1">
    <citation type="submission" date="2013-11" db="EMBL/GenBank/DDBJ databases">
        <title>Genomic analysis of Pelistega sp. HM-7.</title>
        <authorList>
            <person name="Kumbhare S.V."/>
            <person name="Shetty S.A."/>
            <person name="Sharma O."/>
            <person name="Dhotre D.P."/>
        </authorList>
    </citation>
    <scope>NUCLEOTIDE SEQUENCE [LARGE SCALE GENOMIC DNA]</scope>
    <source>
        <strain evidence="8 9">HM-7</strain>
    </source>
</reference>
<keyword evidence="5 6" id="KW-0472">Membrane</keyword>
<evidence type="ECO:0000256" key="3">
    <source>
        <dbReference type="ARBA" id="ARBA00022692"/>
    </source>
</evidence>
<feature type="transmembrane region" description="Helical" evidence="6">
    <location>
        <begin position="283"/>
        <end position="300"/>
    </location>
</feature>
<feature type="transmembrane region" description="Helical" evidence="6">
    <location>
        <begin position="159"/>
        <end position="179"/>
    </location>
</feature>
<evidence type="ECO:0000256" key="6">
    <source>
        <dbReference type="SAM" id="Phobius"/>
    </source>
</evidence>
<name>V8FY53_9BURK</name>
<feature type="domain" description="EamA" evidence="7">
    <location>
        <begin position="15"/>
        <end position="144"/>
    </location>
</feature>
<evidence type="ECO:0000313" key="9">
    <source>
        <dbReference type="Proteomes" id="UP000018766"/>
    </source>
</evidence>
<keyword evidence="3 6" id="KW-0812">Transmembrane</keyword>
<dbReference type="PANTHER" id="PTHR32322:SF2">
    <property type="entry name" value="EAMA DOMAIN-CONTAINING PROTEIN"/>
    <property type="match status" value="1"/>
</dbReference>
<accession>V8FY53</accession>
<evidence type="ECO:0000256" key="5">
    <source>
        <dbReference type="ARBA" id="ARBA00023136"/>
    </source>
</evidence>
<feature type="transmembrane region" description="Helical" evidence="6">
    <location>
        <begin position="73"/>
        <end position="98"/>
    </location>
</feature>
<dbReference type="InterPro" id="IPR050638">
    <property type="entry name" value="AA-Vitamin_Transporters"/>
</dbReference>
<feature type="transmembrane region" description="Helical" evidence="6">
    <location>
        <begin position="129"/>
        <end position="147"/>
    </location>
</feature>
<comment type="subcellular location">
    <subcellularLocation>
        <location evidence="1">Membrane</location>
        <topology evidence="1">Multi-pass membrane protein</topology>
    </subcellularLocation>
</comment>
<dbReference type="EMBL" id="AYSV01000098">
    <property type="protein sequence ID" value="ETD69204.1"/>
    <property type="molecule type" value="Genomic_DNA"/>
</dbReference>
<feature type="transmembrane region" description="Helical" evidence="6">
    <location>
        <begin position="186"/>
        <end position="211"/>
    </location>
</feature>
<comment type="caution">
    <text evidence="8">The sequence shown here is derived from an EMBL/GenBank/DDBJ whole genome shotgun (WGS) entry which is preliminary data.</text>
</comment>
<feature type="transmembrane region" description="Helical" evidence="6">
    <location>
        <begin position="223"/>
        <end position="246"/>
    </location>
</feature>
<dbReference type="InterPro" id="IPR037185">
    <property type="entry name" value="EmrE-like"/>
</dbReference>
<evidence type="ECO:0000256" key="1">
    <source>
        <dbReference type="ARBA" id="ARBA00004141"/>
    </source>
</evidence>
<gene>
    <name evidence="8" type="ORF">V757_09390</name>
</gene>
<feature type="transmembrane region" description="Helical" evidence="6">
    <location>
        <begin position="12"/>
        <end position="31"/>
    </location>
</feature>
<protein>
    <submittedName>
        <fullName evidence="8">Membrane protein</fullName>
    </submittedName>
</protein>
<dbReference type="InterPro" id="IPR000620">
    <property type="entry name" value="EamA_dom"/>
</dbReference>
<feature type="transmembrane region" description="Helical" evidence="6">
    <location>
        <begin position="258"/>
        <end position="277"/>
    </location>
</feature>
<dbReference type="SUPFAM" id="SSF103481">
    <property type="entry name" value="Multidrug resistance efflux transporter EmrE"/>
    <property type="match status" value="2"/>
</dbReference>
<dbReference type="OrthoDB" id="5186724at2"/>
<feature type="transmembrane region" description="Helical" evidence="6">
    <location>
        <begin position="104"/>
        <end position="122"/>
    </location>
</feature>
<dbReference type="GO" id="GO:0016020">
    <property type="term" value="C:membrane"/>
    <property type="evidence" value="ECO:0007669"/>
    <property type="project" value="UniProtKB-SubCell"/>
</dbReference>
<keyword evidence="4 6" id="KW-1133">Transmembrane helix</keyword>
<organism evidence="8 9">
    <name type="scientific">Pelistega indica</name>
    <dbReference type="NCBI Taxonomy" id="1414851"/>
    <lineage>
        <taxon>Bacteria</taxon>
        <taxon>Pseudomonadati</taxon>
        <taxon>Pseudomonadota</taxon>
        <taxon>Betaproteobacteria</taxon>
        <taxon>Burkholderiales</taxon>
        <taxon>Alcaligenaceae</taxon>
        <taxon>Pelistega</taxon>
    </lineage>
</organism>
<evidence type="ECO:0000256" key="4">
    <source>
        <dbReference type="ARBA" id="ARBA00022989"/>
    </source>
</evidence>
<evidence type="ECO:0000259" key="7">
    <source>
        <dbReference type="Pfam" id="PF00892"/>
    </source>
</evidence>
<dbReference type="PANTHER" id="PTHR32322">
    <property type="entry name" value="INNER MEMBRANE TRANSPORTER"/>
    <property type="match status" value="1"/>
</dbReference>
<sequence>MTQQSSSHIGIHLRLIGMAILWGTSWAWGRVVAQHMPPITGSTYRFIIASLSLLIWLYSVDRFKSIRDLTAKQWLGLIGTGATGIFAYSLFFMTALQWLPAGKASAVIALNPAFTLLLAAWLFKEKLNLQILLGIGLAIFGSLYAISQGNPLKFLSGNVGLGEYLLLGCVLSWVSYTLIGRAVIGGIPALTATTVGTCVGAILLFITSIFVDGAEGWQRAIHAPFVAHFSAIGMALGATTLAFSWFFNGVKTLGAGNAAAYIALVPVFGILISALWLGEPLHSSLIIGVPLAITGMMIMNKGQKK</sequence>
<dbReference type="AlphaFoldDB" id="V8FY53"/>
<dbReference type="Pfam" id="PF00892">
    <property type="entry name" value="EamA"/>
    <property type="match status" value="2"/>
</dbReference>
<feature type="transmembrane region" description="Helical" evidence="6">
    <location>
        <begin position="43"/>
        <end position="61"/>
    </location>
</feature>